<dbReference type="InterPro" id="IPR000415">
    <property type="entry name" value="Nitroreductase-like"/>
</dbReference>
<sequence length="372" mass="42182">MNRRKFLGVTGGSVFIAGATFYAFSDKSNFIRADLGAESKVLPPLTTEELQIAYLASLAPSGHNTQPWMIKYIEPLHWVICNDKRKWLPAVDPTQRETILSIGAFIQNLEYAANSLGYVCQFGLIGATNQQEDLMEVKLIRSGNAIRYNTKSIIQRRTVRSNILSEELKIEDIRLLVDKEPDQIHFIPRADKAYHHLNEQTIEANKLQSNREQAQKELAEWIRFSSKDAETYRDGLTTGSMEIAGISGWVVRNFYGKSNVMGKSFRDQNIDQVEKQVASSAAWILLTSKDASVTSLIETGRRMQRLLLKVRAKNIAIHPMTQILEEPSIHQRFNASIGINDPVQFILRAGYVKDYPEPVSLRRPVESFIQTI</sequence>
<protein>
    <submittedName>
        <fullName evidence="2">Nitroreductase</fullName>
    </submittedName>
</protein>
<keyword evidence="3" id="KW-1185">Reference proteome</keyword>
<dbReference type="NCBIfam" id="NF047509">
    <property type="entry name" value="Rv3131_FMN_oxido"/>
    <property type="match status" value="1"/>
</dbReference>
<dbReference type="RefSeq" id="WP_131596337.1">
    <property type="nucleotide sequence ID" value="NZ_SJSL01000002.1"/>
</dbReference>
<evidence type="ECO:0000313" key="3">
    <source>
        <dbReference type="Proteomes" id="UP000293347"/>
    </source>
</evidence>
<dbReference type="Proteomes" id="UP000293347">
    <property type="component" value="Unassembled WGS sequence"/>
</dbReference>
<keyword evidence="1" id="KW-0175">Coiled coil</keyword>
<dbReference type="AlphaFoldDB" id="A0A4V2MLC9"/>
<evidence type="ECO:0000256" key="1">
    <source>
        <dbReference type="SAM" id="Coils"/>
    </source>
</evidence>
<reference evidence="2 3" key="1">
    <citation type="submission" date="2019-02" db="EMBL/GenBank/DDBJ databases">
        <title>Pedobacter sp. RP-1-14 sp. nov., isolated from Arctic soil.</title>
        <authorList>
            <person name="Dahal R.H."/>
        </authorList>
    </citation>
    <scope>NUCLEOTIDE SEQUENCE [LARGE SCALE GENOMIC DNA]</scope>
    <source>
        <strain evidence="2 3">RP-1-14</strain>
    </source>
</reference>
<dbReference type="GO" id="GO:0016491">
    <property type="term" value="F:oxidoreductase activity"/>
    <property type="evidence" value="ECO:0007669"/>
    <property type="project" value="InterPro"/>
</dbReference>
<evidence type="ECO:0000313" key="2">
    <source>
        <dbReference type="EMBL" id="TCD01537.1"/>
    </source>
</evidence>
<feature type="coiled-coil region" evidence="1">
    <location>
        <begin position="197"/>
        <end position="224"/>
    </location>
</feature>
<gene>
    <name evidence="2" type="ORF">EZ437_12435</name>
</gene>
<accession>A0A4V2MLC9</accession>
<dbReference type="Gene3D" id="3.40.109.10">
    <property type="entry name" value="NADH Oxidase"/>
    <property type="match status" value="1"/>
</dbReference>
<proteinExistence type="predicted"/>
<dbReference type="OrthoDB" id="5149792at2"/>
<organism evidence="2 3">
    <name type="scientific">Pedobacter psychroterrae</name>
    <dbReference type="NCBI Taxonomy" id="2530453"/>
    <lineage>
        <taxon>Bacteria</taxon>
        <taxon>Pseudomonadati</taxon>
        <taxon>Bacteroidota</taxon>
        <taxon>Sphingobacteriia</taxon>
        <taxon>Sphingobacteriales</taxon>
        <taxon>Sphingobacteriaceae</taxon>
        <taxon>Pedobacter</taxon>
    </lineage>
</organism>
<name>A0A4V2MLC9_9SPHI</name>
<dbReference type="SUPFAM" id="SSF55469">
    <property type="entry name" value="FMN-dependent nitroreductase-like"/>
    <property type="match status" value="2"/>
</dbReference>
<dbReference type="EMBL" id="SJSL01000002">
    <property type="protein sequence ID" value="TCD01537.1"/>
    <property type="molecule type" value="Genomic_DNA"/>
</dbReference>
<comment type="caution">
    <text evidence="2">The sequence shown here is derived from an EMBL/GenBank/DDBJ whole genome shotgun (WGS) entry which is preliminary data.</text>
</comment>